<dbReference type="Pfam" id="PF01522">
    <property type="entry name" value="Polysacc_deac_1"/>
    <property type="match status" value="1"/>
</dbReference>
<reference evidence="3 4" key="1">
    <citation type="submission" date="2021-03" db="EMBL/GenBank/DDBJ databases">
        <title>Genomic Encyclopedia of Type Strains, Phase IV (KMG-IV): sequencing the most valuable type-strain genomes for metagenomic binning, comparative biology and taxonomic classification.</title>
        <authorList>
            <person name="Goeker M."/>
        </authorList>
    </citation>
    <scope>NUCLEOTIDE SEQUENCE [LARGE SCALE GENOMIC DNA]</scope>
    <source>
        <strain evidence="3 4">DSM 27138</strain>
    </source>
</reference>
<evidence type="ECO:0000259" key="2">
    <source>
        <dbReference type="PROSITE" id="PS51677"/>
    </source>
</evidence>
<dbReference type="InterPro" id="IPR050248">
    <property type="entry name" value="Polysacc_deacetylase_ArnD"/>
</dbReference>
<protein>
    <submittedName>
        <fullName evidence="3">Polysaccharide deacetylase family sporulation protein PdaB</fullName>
    </submittedName>
</protein>
<feature type="chain" id="PRO_5046267567" evidence="1">
    <location>
        <begin position="34"/>
        <end position="263"/>
    </location>
</feature>
<comment type="caution">
    <text evidence="3">The sequence shown here is derived from an EMBL/GenBank/DDBJ whole genome shotgun (WGS) entry which is preliminary data.</text>
</comment>
<dbReference type="SUPFAM" id="SSF88713">
    <property type="entry name" value="Glycoside hydrolase/deacetylase"/>
    <property type="match status" value="1"/>
</dbReference>
<dbReference type="InterPro" id="IPR002509">
    <property type="entry name" value="NODB_dom"/>
</dbReference>
<accession>A0ABS4JVM9</accession>
<name>A0ABS4JVM9_9FIRM</name>
<dbReference type="PROSITE" id="PS51677">
    <property type="entry name" value="NODB"/>
    <property type="match status" value="1"/>
</dbReference>
<proteinExistence type="predicted"/>
<dbReference type="RefSeq" id="WP_209467127.1">
    <property type="nucleotide sequence ID" value="NZ_JAGGLG010000021.1"/>
</dbReference>
<dbReference type="Proteomes" id="UP001519289">
    <property type="component" value="Unassembled WGS sequence"/>
</dbReference>
<dbReference type="EMBL" id="JAGGLG010000021">
    <property type="protein sequence ID" value="MBP2019005.1"/>
    <property type="molecule type" value="Genomic_DNA"/>
</dbReference>
<feature type="signal peptide" evidence="1">
    <location>
        <begin position="1"/>
        <end position="33"/>
    </location>
</feature>
<gene>
    <name evidence="3" type="ORF">J2Z79_002421</name>
</gene>
<organism evidence="3 4">
    <name type="scientific">Symbiobacterium terraclitae</name>
    <dbReference type="NCBI Taxonomy" id="557451"/>
    <lineage>
        <taxon>Bacteria</taxon>
        <taxon>Bacillati</taxon>
        <taxon>Bacillota</taxon>
        <taxon>Clostridia</taxon>
        <taxon>Eubacteriales</taxon>
        <taxon>Symbiobacteriaceae</taxon>
        <taxon>Symbiobacterium</taxon>
    </lineage>
</organism>
<keyword evidence="1" id="KW-0732">Signal</keyword>
<evidence type="ECO:0000313" key="4">
    <source>
        <dbReference type="Proteomes" id="UP001519289"/>
    </source>
</evidence>
<dbReference type="Gene3D" id="3.20.20.370">
    <property type="entry name" value="Glycoside hydrolase/deacetylase"/>
    <property type="match status" value="1"/>
</dbReference>
<dbReference type="InterPro" id="IPR011330">
    <property type="entry name" value="Glyco_hydro/deAcase_b/a-brl"/>
</dbReference>
<evidence type="ECO:0000256" key="1">
    <source>
        <dbReference type="SAM" id="SignalP"/>
    </source>
</evidence>
<dbReference type="PANTHER" id="PTHR10587">
    <property type="entry name" value="GLYCOSYL TRANSFERASE-RELATED"/>
    <property type="match status" value="1"/>
</dbReference>
<feature type="domain" description="NodB homology" evidence="2">
    <location>
        <begin position="63"/>
        <end position="242"/>
    </location>
</feature>
<sequence>MHWIWNRLAPRRAGTALLTAALLLLAAAAPAQARVVERNDAAPVSASLQPNLRPIYSAKTDEKVIALTFDISWGNKMAPKVLEVLRAEKVPATFFLSGPWAKNHVELVKQIQADGHQIESHGQAHVDLNTLGREGARQNIAAAHAILKEITGRDPTYIRPPNGAFNEASVQAAKDLGYATVIWSVDSLDWKNPGVDRIINRTVKLTHPGAIILMHASDSCKQTDQALPAIIKSLREQGYRFVLLDELIRTHGVDMNGHIRVLR</sequence>
<dbReference type="NCBIfam" id="TIGR02764">
    <property type="entry name" value="spore_ybaN_pdaB"/>
    <property type="match status" value="1"/>
</dbReference>
<keyword evidence="4" id="KW-1185">Reference proteome</keyword>
<dbReference type="PANTHER" id="PTHR10587:SF128">
    <property type="entry name" value="POLYSACCHARIDE DEACETYLASE PDAB-RELATED"/>
    <property type="match status" value="1"/>
</dbReference>
<evidence type="ECO:0000313" key="3">
    <source>
        <dbReference type="EMBL" id="MBP2019005.1"/>
    </source>
</evidence>
<dbReference type="InterPro" id="IPR014132">
    <property type="entry name" value="PdaB-like"/>
</dbReference>